<organism evidence="3 4">
    <name type="scientific">Pseudozyma flocculosa</name>
    <dbReference type="NCBI Taxonomy" id="84751"/>
    <lineage>
        <taxon>Eukaryota</taxon>
        <taxon>Fungi</taxon>
        <taxon>Dikarya</taxon>
        <taxon>Basidiomycota</taxon>
        <taxon>Ustilaginomycotina</taxon>
        <taxon>Ustilaginomycetes</taxon>
        <taxon>Ustilaginales</taxon>
        <taxon>Ustilaginaceae</taxon>
        <taxon>Pseudozyma</taxon>
    </lineage>
</organism>
<dbReference type="InterPro" id="IPR003890">
    <property type="entry name" value="MIF4G-like_typ-3"/>
</dbReference>
<feature type="region of interest" description="Disordered" evidence="1">
    <location>
        <begin position="884"/>
        <end position="917"/>
    </location>
</feature>
<accession>A0A5C3F477</accession>
<feature type="domain" description="MIF4G" evidence="2">
    <location>
        <begin position="666"/>
        <end position="727"/>
    </location>
</feature>
<feature type="compositionally biased region" description="Low complexity" evidence="1">
    <location>
        <begin position="122"/>
        <end position="131"/>
    </location>
</feature>
<dbReference type="InterPro" id="IPR016024">
    <property type="entry name" value="ARM-type_fold"/>
</dbReference>
<feature type="region of interest" description="Disordered" evidence="1">
    <location>
        <begin position="332"/>
        <end position="368"/>
    </location>
</feature>
<feature type="region of interest" description="Disordered" evidence="1">
    <location>
        <begin position="722"/>
        <end position="744"/>
    </location>
</feature>
<dbReference type="SUPFAM" id="SSF48371">
    <property type="entry name" value="ARM repeat"/>
    <property type="match status" value="1"/>
</dbReference>
<feature type="region of interest" description="Disordered" evidence="1">
    <location>
        <begin position="1"/>
        <end position="55"/>
    </location>
</feature>
<dbReference type="Gene3D" id="1.25.40.180">
    <property type="match status" value="1"/>
</dbReference>
<feature type="region of interest" description="Disordered" evidence="1">
    <location>
        <begin position="757"/>
        <end position="841"/>
    </location>
</feature>
<dbReference type="AlphaFoldDB" id="A0A5C3F477"/>
<dbReference type="EMBL" id="OOIP01000012">
    <property type="protein sequence ID" value="SPO38910.1"/>
    <property type="molecule type" value="Genomic_DNA"/>
</dbReference>
<feature type="region of interest" description="Disordered" evidence="1">
    <location>
        <begin position="543"/>
        <end position="570"/>
    </location>
</feature>
<dbReference type="Pfam" id="PF02854">
    <property type="entry name" value="MIF4G"/>
    <property type="match status" value="1"/>
</dbReference>
<protein>
    <recommendedName>
        <fullName evidence="2">MIF4G domain-containing protein</fullName>
    </recommendedName>
</protein>
<evidence type="ECO:0000259" key="2">
    <source>
        <dbReference type="Pfam" id="PF02854"/>
    </source>
</evidence>
<gene>
    <name evidence="3" type="ORF">PSFLO_04389</name>
</gene>
<sequence>MAPGRRARLDEHGDAKQTTARGQVGAVTPARSKPRPSLRNLFVAPQRPLTSAAPPPIAPLPHGGMLVGLQDPLQIKAAVHSDIVDVKPSRIIAPAPTTRKAIPLSFRFSKASNSKASRADGPSNPQQTQPQPSDPPSSLYRTPHPLGDAKAAEVRVQLLGAKVESRDGQHSPSFNADIRPLSPPLQISPLMTSDDISTTLELATSSSSDDGPVAQDIASRLYSDFASIEELQPSFVRPAADSRSYRMFCSTSSVVFGSDAERRDEYQMVRRDIRQVCVPSISITHAPLESIASSTDTQLLRRAFFDFQPKLLEDRADEAQLLRHFPSAALPRTTQVGSSEAMSMVDEPSSTDVEASQGEEAPFGSMSEDAASEWDEGLALLIRIRNLQDARAFFELSREIDDCLSDFLNFKQPRHLDKTFERLVMLITLASRRELQVASPASLRPRAGVVDISAMSPPSLRGEQLFLSEPMQRALPDEELRARKASAEAFLHLQAVEKLCDILVSGFSCLLADVMMPHHGPAAMARLCDTLDRRLDAAIASDVKASPGSHGTGVQSSQHPMGRKGTCASGMPKPSSVLLEGLQNEFEKALERGYLIRDRVSRLTVGSGAPRRKLSVAPEPSLAREEHHLDKLRRIRQDGLTNEERRDMEFKTAARGSPRHMFMPIDTVRFLGELYKLGLQPLSSVRDWLQRLLYDTARPELPSVWELECACALLITCGQSLESDSRTKRDGRPGPPIQLSPADRIHLRLLQTPSKSSLPVEGLLNSGPSGHPVSPGRKDSAPASHWIRCPPTPSPGRKASLFSPEKRHAARSSGLDIRRSGVDGPATTPSAAQSRAVGDGRDGARLLQQAMDRLEELCKRNEYAHEVKEWIRAVVELRRCGWRPPARPAAKQASRSVPPANATATTLPSQRQEKQRD</sequence>
<feature type="region of interest" description="Disordered" evidence="1">
    <location>
        <begin position="111"/>
        <end position="145"/>
    </location>
</feature>
<name>A0A5C3F477_9BASI</name>
<evidence type="ECO:0000256" key="1">
    <source>
        <dbReference type="SAM" id="MobiDB-lite"/>
    </source>
</evidence>
<evidence type="ECO:0000313" key="4">
    <source>
        <dbReference type="Proteomes" id="UP000323386"/>
    </source>
</evidence>
<proteinExistence type="predicted"/>
<dbReference type="GO" id="GO:0003723">
    <property type="term" value="F:RNA binding"/>
    <property type="evidence" value="ECO:0007669"/>
    <property type="project" value="InterPro"/>
</dbReference>
<keyword evidence="4" id="KW-1185">Reference proteome</keyword>
<feature type="compositionally biased region" description="Polar residues" evidence="1">
    <location>
        <begin position="332"/>
        <end position="341"/>
    </location>
</feature>
<feature type="compositionally biased region" description="Basic and acidic residues" evidence="1">
    <location>
        <begin position="723"/>
        <end position="732"/>
    </location>
</feature>
<evidence type="ECO:0000313" key="3">
    <source>
        <dbReference type="EMBL" id="SPO38910.1"/>
    </source>
</evidence>
<dbReference type="OrthoDB" id="3354034at2759"/>
<feature type="region of interest" description="Disordered" evidence="1">
    <location>
        <begin position="163"/>
        <end position="182"/>
    </location>
</feature>
<reference evidence="3 4" key="1">
    <citation type="submission" date="2018-03" db="EMBL/GenBank/DDBJ databases">
        <authorList>
            <person name="Guldener U."/>
        </authorList>
    </citation>
    <scope>NUCLEOTIDE SEQUENCE [LARGE SCALE GENOMIC DNA]</scope>
    <source>
        <strain evidence="3 4">DAOM196992</strain>
    </source>
</reference>
<dbReference type="Proteomes" id="UP000323386">
    <property type="component" value="Unassembled WGS sequence"/>
</dbReference>